<evidence type="ECO:0000313" key="3">
    <source>
        <dbReference type="EMBL" id="SHH67449.1"/>
    </source>
</evidence>
<feature type="transmembrane region" description="Helical" evidence="2">
    <location>
        <begin position="239"/>
        <end position="264"/>
    </location>
</feature>
<evidence type="ECO:0000256" key="2">
    <source>
        <dbReference type="SAM" id="Phobius"/>
    </source>
</evidence>
<protein>
    <submittedName>
        <fullName evidence="3">Uncharacterized protein</fullName>
    </submittedName>
</protein>
<gene>
    <name evidence="3" type="ORF">SAMN02745229_00774</name>
</gene>
<evidence type="ECO:0000256" key="1">
    <source>
        <dbReference type="SAM" id="MobiDB-lite"/>
    </source>
</evidence>
<proteinExistence type="predicted"/>
<organism evidence="3 4">
    <name type="scientific">Butyrivibrio fibrisolvens DSM 3071</name>
    <dbReference type="NCBI Taxonomy" id="1121131"/>
    <lineage>
        <taxon>Bacteria</taxon>
        <taxon>Bacillati</taxon>
        <taxon>Bacillota</taxon>
        <taxon>Clostridia</taxon>
        <taxon>Lachnospirales</taxon>
        <taxon>Lachnospiraceae</taxon>
        <taxon>Butyrivibrio</taxon>
    </lineage>
</organism>
<dbReference type="Proteomes" id="UP000184278">
    <property type="component" value="Unassembled WGS sequence"/>
</dbReference>
<feature type="transmembrane region" description="Helical" evidence="2">
    <location>
        <begin position="65"/>
        <end position="85"/>
    </location>
</feature>
<dbReference type="STRING" id="1121131.SAMN02745229_00774"/>
<keyword evidence="4" id="KW-1185">Reference proteome</keyword>
<dbReference type="RefSeq" id="WP_073385669.1">
    <property type="nucleotide sequence ID" value="NZ_FQXK01000006.1"/>
</dbReference>
<feature type="transmembrane region" description="Helical" evidence="2">
    <location>
        <begin position="17"/>
        <end position="37"/>
    </location>
</feature>
<reference evidence="4" key="1">
    <citation type="submission" date="2016-11" db="EMBL/GenBank/DDBJ databases">
        <authorList>
            <person name="Varghese N."/>
            <person name="Submissions S."/>
        </authorList>
    </citation>
    <scope>NUCLEOTIDE SEQUENCE [LARGE SCALE GENOMIC DNA]</scope>
    <source>
        <strain evidence="4">DSM 3071</strain>
    </source>
</reference>
<feature type="transmembrane region" description="Helical" evidence="2">
    <location>
        <begin position="212"/>
        <end position="233"/>
    </location>
</feature>
<feature type="compositionally biased region" description="Low complexity" evidence="1">
    <location>
        <begin position="308"/>
        <end position="317"/>
    </location>
</feature>
<name>A0A1M5UWW7_BUTFI</name>
<keyword evidence="2" id="KW-0812">Transmembrane</keyword>
<feature type="region of interest" description="Disordered" evidence="1">
    <location>
        <begin position="308"/>
        <end position="388"/>
    </location>
</feature>
<feature type="compositionally biased region" description="Low complexity" evidence="1">
    <location>
        <begin position="374"/>
        <end position="388"/>
    </location>
</feature>
<feature type="transmembrane region" description="Helical" evidence="2">
    <location>
        <begin position="116"/>
        <end position="136"/>
    </location>
</feature>
<keyword evidence="2" id="KW-1133">Transmembrane helix</keyword>
<dbReference type="AlphaFoldDB" id="A0A1M5UWW7"/>
<accession>A0A1M5UWW7</accession>
<feature type="transmembrane region" description="Helical" evidence="2">
    <location>
        <begin position="179"/>
        <end position="200"/>
    </location>
</feature>
<feature type="compositionally biased region" description="Polar residues" evidence="1">
    <location>
        <begin position="322"/>
        <end position="373"/>
    </location>
</feature>
<dbReference type="GeneID" id="89511558"/>
<dbReference type="EMBL" id="FQXK01000006">
    <property type="protein sequence ID" value="SHH67449.1"/>
    <property type="molecule type" value="Genomic_DNA"/>
</dbReference>
<feature type="transmembrane region" description="Helical" evidence="2">
    <location>
        <begin position="148"/>
        <end position="167"/>
    </location>
</feature>
<dbReference type="OrthoDB" id="2029543at2"/>
<sequence>MTFEAYTNPDFTIDKKILFFFITLLGTALCTFLIILIEKLVFRLDIGKNAPSSDSKKLFHRIQRLYEMIISGTSVMSFSVAYVVINHINTLYNAGQGHSDPSIVNFINLWTEGKDFILLLLILISCVLNTILDSFLIPLKQLDKSEKATMRMLGMFYVIIILMYLNLIGDKSEYGPVMMYYFGLMVGRFVYFDASIGDFFANIKNVFINLPYLIMCLILTALLCMFGFGQGYFIERNYYIVGIYYAHLFMLICVFILNIALLIYKKVAYPNVPDEDSEINNDQTGNYYPQNNYNYQMNNNYSGNINNENNYYDNANYGRRNSYPSRGNTSQLNSNQANNRNISRSKTMPRNNSAPRPNASQSNNQPRNSYHQSNNQTRNNVPQNNIHR</sequence>
<keyword evidence="2" id="KW-0472">Membrane</keyword>
<evidence type="ECO:0000313" key="4">
    <source>
        <dbReference type="Proteomes" id="UP000184278"/>
    </source>
</evidence>